<feature type="domain" description="PAS" evidence="13">
    <location>
        <begin position="660"/>
        <end position="723"/>
    </location>
</feature>
<dbReference type="SUPFAM" id="SSF55785">
    <property type="entry name" value="PYP-like sensor domain (PAS domain)"/>
    <property type="match status" value="3"/>
</dbReference>
<keyword evidence="6" id="KW-0418">Kinase</keyword>
<dbReference type="SMART" id="SM00086">
    <property type="entry name" value="PAC"/>
    <property type="match status" value="2"/>
</dbReference>
<dbReference type="SMART" id="SM00091">
    <property type="entry name" value="PAS"/>
    <property type="match status" value="3"/>
</dbReference>
<dbReference type="InterPro" id="IPR013656">
    <property type="entry name" value="PAS_4"/>
</dbReference>
<dbReference type="PANTHER" id="PTHR43304:SF1">
    <property type="entry name" value="PAC DOMAIN-CONTAINING PROTEIN"/>
    <property type="match status" value="1"/>
</dbReference>
<dbReference type="EC" id="2.7.13.3" evidence="3"/>
<comment type="similarity">
    <text evidence="2">In the N-terminal section; belongs to the phytochrome family.</text>
</comment>
<evidence type="ECO:0000259" key="11">
    <source>
        <dbReference type="PROSITE" id="PS50109"/>
    </source>
</evidence>
<feature type="domain" description="PAS" evidence="13">
    <location>
        <begin position="532"/>
        <end position="602"/>
    </location>
</feature>
<evidence type="ECO:0000256" key="3">
    <source>
        <dbReference type="ARBA" id="ARBA00012438"/>
    </source>
</evidence>
<dbReference type="InterPro" id="IPR001610">
    <property type="entry name" value="PAC"/>
</dbReference>
<evidence type="ECO:0000259" key="10">
    <source>
        <dbReference type="PROSITE" id="PS50046"/>
    </source>
</evidence>
<proteinExistence type="inferred from homology"/>
<dbReference type="PANTHER" id="PTHR43304">
    <property type="entry name" value="PHYTOCHROME-LIKE PROTEIN CPH1"/>
    <property type="match status" value="1"/>
</dbReference>
<dbReference type="InterPro" id="IPR000700">
    <property type="entry name" value="PAS-assoc_C"/>
</dbReference>
<organism evidence="15 16">
    <name type="scientific">Nostoc minutum NIES-26</name>
    <dbReference type="NCBI Taxonomy" id="1844469"/>
    <lineage>
        <taxon>Bacteria</taxon>
        <taxon>Bacillati</taxon>
        <taxon>Cyanobacteriota</taxon>
        <taxon>Cyanophyceae</taxon>
        <taxon>Nostocales</taxon>
        <taxon>Nostocaceae</taxon>
        <taxon>Nostoc</taxon>
    </lineage>
</organism>
<feature type="domain" description="Phytochrome chromophore attachment site" evidence="10">
    <location>
        <begin position="61"/>
        <end position="198"/>
    </location>
</feature>
<dbReference type="SUPFAM" id="SSF52172">
    <property type="entry name" value="CheY-like"/>
    <property type="match status" value="1"/>
</dbReference>
<name>A0A367RY94_9NOSO</name>
<dbReference type="PRINTS" id="PR00344">
    <property type="entry name" value="BCTRLSENSOR"/>
</dbReference>
<feature type="domain" description="PAC" evidence="14">
    <location>
        <begin position="725"/>
        <end position="777"/>
    </location>
</feature>
<dbReference type="InterPro" id="IPR005467">
    <property type="entry name" value="His_kinase_dom"/>
</dbReference>
<dbReference type="InterPro" id="IPR035965">
    <property type="entry name" value="PAS-like_dom_sf"/>
</dbReference>
<evidence type="ECO:0000313" key="16">
    <source>
        <dbReference type="Proteomes" id="UP000252107"/>
    </source>
</evidence>
<evidence type="ECO:0000256" key="8">
    <source>
        <dbReference type="PROSITE-ProRule" id="PRU00169"/>
    </source>
</evidence>
<feature type="domain" description="Histidine kinase" evidence="11">
    <location>
        <begin position="790"/>
        <end position="1012"/>
    </location>
</feature>
<comment type="caution">
    <text evidence="15">The sequence shown here is derived from an EMBL/GenBank/DDBJ whole genome shotgun (WGS) entry which is preliminary data.</text>
</comment>
<dbReference type="AlphaFoldDB" id="A0A367RY94"/>
<dbReference type="Gene3D" id="3.40.50.2300">
    <property type="match status" value="1"/>
</dbReference>
<dbReference type="InterPro" id="IPR001789">
    <property type="entry name" value="Sig_transdc_resp-reg_receiver"/>
</dbReference>
<dbReference type="InterPro" id="IPR029016">
    <property type="entry name" value="GAF-like_dom_sf"/>
</dbReference>
<dbReference type="SUPFAM" id="SSF47384">
    <property type="entry name" value="Homodimeric domain of signal transducing histidine kinase"/>
    <property type="match status" value="1"/>
</dbReference>
<accession>A0A367RY94</accession>
<dbReference type="PROSITE" id="PS50109">
    <property type="entry name" value="HIS_KIN"/>
    <property type="match status" value="1"/>
</dbReference>
<dbReference type="InterPro" id="IPR052162">
    <property type="entry name" value="Sensor_kinase/Photoreceptor"/>
</dbReference>
<dbReference type="Pfam" id="PF02518">
    <property type="entry name" value="HATPase_c"/>
    <property type="match status" value="1"/>
</dbReference>
<feature type="modified residue" description="4-aspartylphosphate" evidence="8">
    <location>
        <position position="1084"/>
    </location>
</feature>
<keyword evidence="4 8" id="KW-0597">Phosphoprotein</keyword>
<dbReference type="InterPro" id="IPR011006">
    <property type="entry name" value="CheY-like_superfamily"/>
</dbReference>
<dbReference type="SMART" id="SM00065">
    <property type="entry name" value="GAF"/>
    <property type="match status" value="2"/>
</dbReference>
<dbReference type="CDD" id="cd00130">
    <property type="entry name" value="PAS"/>
    <property type="match status" value="3"/>
</dbReference>
<evidence type="ECO:0000256" key="5">
    <source>
        <dbReference type="ARBA" id="ARBA00022679"/>
    </source>
</evidence>
<dbReference type="PROSITE" id="PS50113">
    <property type="entry name" value="PAC"/>
    <property type="match status" value="3"/>
</dbReference>
<dbReference type="Gene3D" id="3.30.450.20">
    <property type="entry name" value="PAS domain"/>
    <property type="match status" value="3"/>
</dbReference>
<feature type="domain" description="Response regulatory" evidence="12">
    <location>
        <begin position="1033"/>
        <end position="1149"/>
    </location>
</feature>
<sequence length="1163" mass="132004">MRDEQKTKQQLIEELATLRQSFSNLEKLISQQQAQQTVLQQQTQREKLIAQIAGRIRQSLDLTEILNTAVQEVQKFLQAERVFIYRFQADWSGVVTVESTADRITSILGQTITDSYFADDNRRKLYEQNRIQAIADIYTADLCACHVDLLANLEIRANLVVPILQDEQLWGLLVVNQCQKPRQWQQWEIDLMVQLATQVSIALQQSQLYQRTQHLWQREQALNRVIQSIRNCLDLETIFSTAVKEIAQLIQAQQAVIVQYLPQQQLWLHITEYRESPNLPTALGTSIPDVGNHVAKRLKRLEVVQLEDPSCCSDEINRQLAQTYGGAWLLIPLHFNSQIWGSLSLLRNRHSLPWHNEDIELGKTVADQLSIAIEQSTLLTQLQTELTQRQQAEAAVQQKQHFVQKIVETTPDIIYIYDLVEQRNVYINHQMVEILGYSSCAVQSMKEKVLPSLIHPDDINRINAHLQTFQTLQDEEVIEIEYRMKHANGQWHWLNSRECVFARDTNGLPVQILGTASDISERKKAELALWETQQHLQAILENSPAAIYLIDSQNKHILVNRSYANLLSTTPETLIGKSIYEVWSSEIADTFAKNNQQVFQENQAIEVEETATHAQEVRTYITIKFPLHNANGIPYAVCGISTDITERKQAQEKIHEQAALIDVATDAIMVHDLEKRILFWNRGAEYLYGWTTEESLGKKTDEFFCRAAASQLLEGLNNTIKTGSWQGELEQVTKSGREIIVASRWTLVQNQFGQTQSILIVNTDITEKKQLEQQFLRAQRLESIGTLASGMAHDLNNLLLPILMSLQLLEKKFSDPQTQPLLKILETNVQRGADLIKQVLSFAKGASSKRIILHLKHIVAEIQYIIQQTFPKSIEFTTELPLDLWPVYADPTQLQQVLMNLCINARDAMPYGGSLKISAANQFIDEFSAQKYFEAKVGYYVMVSVVDNGIGIAPEVLERIFEPFFTTKEIGKGTGLGLSTVMGIVKSYGGFINVESSVGQGSRFQIYFPAFTDTQQQPPLTHDYELLKGNGEVVLVVDDELSLLQITQTSLFNYNYQMLSANNGVDAISVYVEHKNQISAALIDLMMPDMDGIITIRTLQKINPHLKIIAMSGLATNEKIAEATSAGVKAFLPKPFTLSELLTTLSLLLNQEPIDKKINNDYI</sequence>
<dbReference type="GO" id="GO:0000155">
    <property type="term" value="F:phosphorelay sensor kinase activity"/>
    <property type="evidence" value="ECO:0007669"/>
    <property type="project" value="InterPro"/>
</dbReference>
<dbReference type="InterPro" id="IPR016132">
    <property type="entry name" value="Phyto_chromo_attachment"/>
</dbReference>
<feature type="domain" description="PAC" evidence="14">
    <location>
        <begin position="478"/>
        <end position="531"/>
    </location>
</feature>
<dbReference type="SMART" id="SM00387">
    <property type="entry name" value="HATPase_c"/>
    <property type="match status" value="1"/>
</dbReference>
<dbReference type="Pfam" id="PF01590">
    <property type="entry name" value="GAF"/>
    <property type="match status" value="2"/>
</dbReference>
<dbReference type="Pfam" id="PF08448">
    <property type="entry name" value="PAS_4"/>
    <property type="match status" value="1"/>
</dbReference>
<dbReference type="PROSITE" id="PS50112">
    <property type="entry name" value="PAS"/>
    <property type="match status" value="3"/>
</dbReference>
<keyword evidence="16" id="KW-1185">Reference proteome</keyword>
<dbReference type="InterPro" id="IPR003018">
    <property type="entry name" value="GAF"/>
</dbReference>
<protein>
    <recommendedName>
        <fullName evidence="3">histidine kinase</fullName>
        <ecNumber evidence="3">2.7.13.3</ecNumber>
    </recommendedName>
</protein>
<dbReference type="InterPro" id="IPR013655">
    <property type="entry name" value="PAS_fold_3"/>
</dbReference>
<dbReference type="CDD" id="cd00082">
    <property type="entry name" value="HisKA"/>
    <property type="match status" value="1"/>
</dbReference>
<dbReference type="InterPro" id="IPR036097">
    <property type="entry name" value="HisK_dim/P_sf"/>
</dbReference>
<dbReference type="InterPro" id="IPR003594">
    <property type="entry name" value="HATPase_dom"/>
</dbReference>
<dbReference type="SMART" id="SM00448">
    <property type="entry name" value="REC"/>
    <property type="match status" value="1"/>
</dbReference>
<evidence type="ECO:0000256" key="7">
    <source>
        <dbReference type="ARBA" id="ARBA00023012"/>
    </source>
</evidence>
<evidence type="ECO:0000259" key="14">
    <source>
        <dbReference type="PROSITE" id="PS50113"/>
    </source>
</evidence>
<feature type="domain" description="PAC" evidence="14">
    <location>
        <begin position="603"/>
        <end position="656"/>
    </location>
</feature>
<dbReference type="PROSITE" id="PS50046">
    <property type="entry name" value="PHYTOCHROME_2"/>
    <property type="match status" value="1"/>
</dbReference>
<dbReference type="PROSITE" id="PS50110">
    <property type="entry name" value="RESPONSE_REGULATORY"/>
    <property type="match status" value="1"/>
</dbReference>
<evidence type="ECO:0000256" key="1">
    <source>
        <dbReference type="ARBA" id="ARBA00000085"/>
    </source>
</evidence>
<dbReference type="Gene3D" id="1.10.287.130">
    <property type="match status" value="1"/>
</dbReference>
<feature type="domain" description="PAS" evidence="13">
    <location>
        <begin position="399"/>
        <end position="475"/>
    </location>
</feature>
<dbReference type="Pfam" id="PF00512">
    <property type="entry name" value="HisKA"/>
    <property type="match status" value="1"/>
</dbReference>
<gene>
    <name evidence="15" type="ORF">A6770_37450</name>
</gene>
<dbReference type="Gene3D" id="3.30.450.40">
    <property type="match status" value="2"/>
</dbReference>
<evidence type="ECO:0000256" key="4">
    <source>
        <dbReference type="ARBA" id="ARBA00022553"/>
    </source>
</evidence>
<evidence type="ECO:0000313" key="15">
    <source>
        <dbReference type="EMBL" id="RCJ40664.1"/>
    </source>
</evidence>
<dbReference type="Pfam" id="PF13426">
    <property type="entry name" value="PAS_9"/>
    <property type="match status" value="1"/>
</dbReference>
<dbReference type="InterPro" id="IPR004358">
    <property type="entry name" value="Sig_transdc_His_kin-like_C"/>
</dbReference>
<dbReference type="SUPFAM" id="SSF55874">
    <property type="entry name" value="ATPase domain of HSP90 chaperone/DNA topoisomerase II/histidine kinase"/>
    <property type="match status" value="1"/>
</dbReference>
<comment type="catalytic activity">
    <reaction evidence="1">
        <text>ATP + protein L-histidine = ADP + protein N-phospho-L-histidine.</text>
        <dbReference type="EC" id="2.7.13.3"/>
    </reaction>
</comment>
<evidence type="ECO:0000259" key="13">
    <source>
        <dbReference type="PROSITE" id="PS50112"/>
    </source>
</evidence>
<evidence type="ECO:0000256" key="9">
    <source>
        <dbReference type="SAM" id="Coils"/>
    </source>
</evidence>
<evidence type="ECO:0000256" key="2">
    <source>
        <dbReference type="ARBA" id="ARBA00006402"/>
    </source>
</evidence>
<dbReference type="InterPro" id="IPR003661">
    <property type="entry name" value="HisK_dim/P_dom"/>
</dbReference>
<dbReference type="CDD" id="cd00156">
    <property type="entry name" value="REC"/>
    <property type="match status" value="1"/>
</dbReference>
<dbReference type="Gene3D" id="3.30.565.10">
    <property type="entry name" value="Histidine kinase-like ATPase, C-terminal domain"/>
    <property type="match status" value="1"/>
</dbReference>
<keyword evidence="7" id="KW-0902">Two-component regulatory system</keyword>
<feature type="coiled-coil region" evidence="9">
    <location>
        <begin position="1"/>
        <end position="35"/>
    </location>
</feature>
<dbReference type="NCBIfam" id="TIGR00229">
    <property type="entry name" value="sensory_box"/>
    <property type="match status" value="3"/>
</dbReference>
<dbReference type="InterPro" id="IPR036890">
    <property type="entry name" value="HATPase_C_sf"/>
</dbReference>
<dbReference type="SUPFAM" id="SSF55781">
    <property type="entry name" value="GAF domain-like"/>
    <property type="match status" value="2"/>
</dbReference>
<reference evidence="15" key="1">
    <citation type="submission" date="2016-04" db="EMBL/GenBank/DDBJ databases">
        <authorList>
            <person name="Tabuchi Yagui T.R."/>
        </authorList>
    </citation>
    <scope>NUCLEOTIDE SEQUENCE [LARGE SCALE GENOMIC DNA]</scope>
    <source>
        <strain evidence="15">NIES-26</strain>
    </source>
</reference>
<dbReference type="Proteomes" id="UP000252107">
    <property type="component" value="Unassembled WGS sequence"/>
</dbReference>
<dbReference type="EMBL" id="LXQD01000044">
    <property type="protein sequence ID" value="RCJ40664.1"/>
    <property type="molecule type" value="Genomic_DNA"/>
</dbReference>
<evidence type="ECO:0000256" key="6">
    <source>
        <dbReference type="ARBA" id="ARBA00022777"/>
    </source>
</evidence>
<dbReference type="InterPro" id="IPR000014">
    <property type="entry name" value="PAS"/>
</dbReference>
<dbReference type="SMART" id="SM00388">
    <property type="entry name" value="HisKA"/>
    <property type="match status" value="1"/>
</dbReference>
<keyword evidence="9" id="KW-0175">Coiled coil</keyword>
<dbReference type="Pfam" id="PF08447">
    <property type="entry name" value="PAS_3"/>
    <property type="match status" value="1"/>
</dbReference>
<dbReference type="Pfam" id="PF00072">
    <property type="entry name" value="Response_reg"/>
    <property type="match status" value="1"/>
</dbReference>
<keyword evidence="5" id="KW-0808">Transferase</keyword>
<evidence type="ECO:0000259" key="12">
    <source>
        <dbReference type="PROSITE" id="PS50110"/>
    </source>
</evidence>